<dbReference type="Pfam" id="PF03372">
    <property type="entry name" value="Exo_endo_phos"/>
    <property type="match status" value="1"/>
</dbReference>
<dbReference type="Proteomes" id="UP001521137">
    <property type="component" value="Unassembled WGS sequence"/>
</dbReference>
<organism evidence="2 3">
    <name type="scientific">Paraglaciecola algarum</name>
    <dbReference type="NCBI Taxonomy" id="3050085"/>
    <lineage>
        <taxon>Bacteria</taxon>
        <taxon>Pseudomonadati</taxon>
        <taxon>Pseudomonadota</taxon>
        <taxon>Gammaproteobacteria</taxon>
        <taxon>Alteromonadales</taxon>
        <taxon>Alteromonadaceae</taxon>
        <taxon>Paraglaciecola</taxon>
    </lineage>
</organism>
<evidence type="ECO:0000313" key="3">
    <source>
        <dbReference type="Proteomes" id="UP001521137"/>
    </source>
</evidence>
<evidence type="ECO:0000259" key="1">
    <source>
        <dbReference type="Pfam" id="PF03372"/>
    </source>
</evidence>
<dbReference type="RefSeq" id="WP_235313608.1">
    <property type="nucleotide sequence ID" value="NZ_JAKGAS010000008.1"/>
</dbReference>
<dbReference type="SUPFAM" id="SSF56219">
    <property type="entry name" value="DNase I-like"/>
    <property type="match status" value="1"/>
</dbReference>
<feature type="domain" description="Endonuclease/exonuclease/phosphatase" evidence="1">
    <location>
        <begin position="13"/>
        <end position="367"/>
    </location>
</feature>
<dbReference type="GO" id="GO:0004519">
    <property type="term" value="F:endonuclease activity"/>
    <property type="evidence" value="ECO:0007669"/>
    <property type="project" value="UniProtKB-KW"/>
</dbReference>
<keyword evidence="2" id="KW-0540">Nuclease</keyword>
<keyword evidence="3" id="KW-1185">Reference proteome</keyword>
<dbReference type="EMBL" id="JAKGAS010000008">
    <property type="protein sequence ID" value="MCF2949511.1"/>
    <property type="molecule type" value="Genomic_DNA"/>
</dbReference>
<dbReference type="InterPro" id="IPR005135">
    <property type="entry name" value="Endo/exonuclease/phosphatase"/>
</dbReference>
<accession>A0ABS9DCZ1</accession>
<name>A0ABS9DCZ1_9ALTE</name>
<evidence type="ECO:0000313" key="2">
    <source>
        <dbReference type="EMBL" id="MCF2949511.1"/>
    </source>
</evidence>
<gene>
    <name evidence="2" type="ORF">L0668_15430</name>
</gene>
<dbReference type="InterPro" id="IPR036691">
    <property type="entry name" value="Endo/exonu/phosph_ase_sf"/>
</dbReference>
<reference evidence="2 3" key="1">
    <citation type="submission" date="2022-01" db="EMBL/GenBank/DDBJ databases">
        <title>Paraglaciecola sp. G1-23.</title>
        <authorList>
            <person name="Jin M.S."/>
            <person name="Han D.M."/>
            <person name="Kim H.M."/>
            <person name="Jeon C.O."/>
        </authorList>
    </citation>
    <scope>NUCLEOTIDE SEQUENCE [LARGE SCALE GENOMIC DNA]</scope>
    <source>
        <strain evidence="2 3">G1-23</strain>
    </source>
</reference>
<sequence length="380" mass="42829">MSQLVQAEQVRVATFNVSMDATNYVEKGQSIIGNELFERLATGEHPQIKNIAEIIQHVRPDIILLNEFDYTNNDAKGVLAFKQNYLDKSQNGNQPIDYPYYYTAPVNTGVDSGHDLDKDGVASGVKGDAFGFGFYPGHYGMVLLSRYPIDKSAIRTFQRFKWKDMPNNQLTSIVDENGQAWYSQLAQQDLRLSSKSHWDIPVTVHGKTVHILASHPTPPVFDGPEDRNGKRNHDEIRFWVDYISAGKQAGYIYDDQGHAGGLSRKRFVVMGDLNSSMTEGDSHKQAIVDLLTHTKIHGDIIPKSVGGNQHTPDNVLGATHTAAWRMRADYVLPSKSGLTIKHAEVFWPTKDQPLYRLIKDRNSSSDHRLVWLDIILENRK</sequence>
<proteinExistence type="predicted"/>
<keyword evidence="2" id="KW-0378">Hydrolase</keyword>
<dbReference type="Gene3D" id="3.60.10.10">
    <property type="entry name" value="Endonuclease/exonuclease/phosphatase"/>
    <property type="match status" value="1"/>
</dbReference>
<protein>
    <submittedName>
        <fullName evidence="2">Endonuclease/exonuclease/phosphatase family protein</fullName>
    </submittedName>
</protein>
<keyword evidence="2" id="KW-0255">Endonuclease</keyword>
<comment type="caution">
    <text evidence="2">The sequence shown here is derived from an EMBL/GenBank/DDBJ whole genome shotgun (WGS) entry which is preliminary data.</text>
</comment>